<dbReference type="InterPro" id="IPR009695">
    <property type="entry name" value="Diacylglyc_glucosyltr_N"/>
</dbReference>
<accession>A0ABV6C0D2</accession>
<dbReference type="EMBL" id="JBHLYQ010000018">
    <property type="protein sequence ID" value="MFC0081143.1"/>
    <property type="molecule type" value="Genomic_DNA"/>
</dbReference>
<keyword evidence="2" id="KW-0328">Glycosyltransferase</keyword>
<evidence type="ECO:0000256" key="1">
    <source>
        <dbReference type="ARBA" id="ARBA00006962"/>
    </source>
</evidence>
<dbReference type="Gene3D" id="3.40.50.2000">
    <property type="entry name" value="Glycogen Phosphorylase B"/>
    <property type="match status" value="1"/>
</dbReference>
<dbReference type="SUPFAM" id="SSF53756">
    <property type="entry name" value="UDP-Glycosyltransferase/glycogen phosphorylase"/>
    <property type="match status" value="1"/>
</dbReference>
<evidence type="ECO:0000313" key="5">
    <source>
        <dbReference type="EMBL" id="MFC0081143.1"/>
    </source>
</evidence>
<proteinExistence type="inferred from homology"/>
<dbReference type="InterPro" id="IPR050519">
    <property type="entry name" value="Glycosyltransf_28_UgtP"/>
</dbReference>
<gene>
    <name evidence="5" type="ORF">ACFFRE_03075</name>
</gene>
<protein>
    <submittedName>
        <fullName evidence="5">Glycosyl hydrolase</fullName>
    </submittedName>
</protein>
<evidence type="ECO:0000256" key="2">
    <source>
        <dbReference type="ARBA" id="ARBA00022676"/>
    </source>
</evidence>
<keyword evidence="6" id="KW-1185">Reference proteome</keyword>
<organism evidence="5 6">
    <name type="scientific">Aciditerrimonas ferrireducens</name>
    <dbReference type="NCBI Taxonomy" id="667306"/>
    <lineage>
        <taxon>Bacteria</taxon>
        <taxon>Bacillati</taxon>
        <taxon>Actinomycetota</taxon>
        <taxon>Acidimicrobiia</taxon>
        <taxon>Acidimicrobiales</taxon>
        <taxon>Acidimicrobiaceae</taxon>
        <taxon>Aciditerrimonas</taxon>
    </lineage>
</organism>
<feature type="domain" description="Diacylglycerol glucosyltransferase N-terminal" evidence="4">
    <location>
        <begin position="99"/>
        <end position="183"/>
    </location>
</feature>
<comment type="similarity">
    <text evidence="1">Belongs to the glycosyltransferase 28 family.</text>
</comment>
<reference evidence="5 6" key="1">
    <citation type="submission" date="2024-09" db="EMBL/GenBank/DDBJ databases">
        <authorList>
            <person name="Sun Q."/>
            <person name="Mori K."/>
        </authorList>
    </citation>
    <scope>NUCLEOTIDE SEQUENCE [LARGE SCALE GENOMIC DNA]</scope>
    <source>
        <strain evidence="5 6">JCM 15389</strain>
    </source>
</reference>
<dbReference type="Proteomes" id="UP001589788">
    <property type="component" value="Unassembled WGS sequence"/>
</dbReference>
<dbReference type="PANTHER" id="PTHR43025">
    <property type="entry name" value="MONOGALACTOSYLDIACYLGLYCEROL SYNTHASE"/>
    <property type="match status" value="1"/>
</dbReference>
<name>A0ABV6C0D2_9ACTN</name>
<sequence>MAIEGRGTKGVAVTTQGASGEAARGTVSRALVVSGSIGRGHDTAAEACRTALGAAGVASDVVDAMALLGGAAGRVGELVFRRTVAAAPVYDALHFSQLRGGSPLADRIERAAAQRLVPKLRREVESRGAELLVSVFPTGAGALGRLRDEAPGRRVVVVCTDAAAHRLWAHPAVDRYVVCSEMAAGTIRQYLPAADVVVLPPPVLPGFFAAPGRAEARDALGVDRAVPCVLLMGGSWGRLGLEEAARALADSGYHVLAVAGANAALRRRLEALARSVPRLGGAGVTVFGFTSQVPTLMAACDVVVTTPGQSCHEARVVRRPLVVLDAVPGHGRENLLWEMARGGALACTPRPASVVAGVAAALEGAVDADAPWPVRSAEEWGRQFVAAVGDLAGMGTPRPFASLLPGELQVEASAARPGVAPA</sequence>
<evidence type="ECO:0000313" key="6">
    <source>
        <dbReference type="Proteomes" id="UP001589788"/>
    </source>
</evidence>
<dbReference type="PANTHER" id="PTHR43025:SF3">
    <property type="entry name" value="MONOGALACTOSYLDIACYLGLYCEROL SYNTHASE 1, CHLOROPLASTIC"/>
    <property type="match status" value="1"/>
</dbReference>
<keyword evidence="3" id="KW-0808">Transferase</keyword>
<keyword evidence="5" id="KW-0378">Hydrolase</keyword>
<evidence type="ECO:0000259" key="4">
    <source>
        <dbReference type="Pfam" id="PF06925"/>
    </source>
</evidence>
<comment type="caution">
    <text evidence="5">The sequence shown here is derived from an EMBL/GenBank/DDBJ whole genome shotgun (WGS) entry which is preliminary data.</text>
</comment>
<dbReference type="GO" id="GO:0016787">
    <property type="term" value="F:hydrolase activity"/>
    <property type="evidence" value="ECO:0007669"/>
    <property type="project" value="UniProtKB-KW"/>
</dbReference>
<evidence type="ECO:0000256" key="3">
    <source>
        <dbReference type="ARBA" id="ARBA00022679"/>
    </source>
</evidence>
<dbReference type="RefSeq" id="WP_248105271.1">
    <property type="nucleotide sequence ID" value="NZ_JAKHEX010000001.1"/>
</dbReference>
<dbReference type="Pfam" id="PF06925">
    <property type="entry name" value="MGDG_synth"/>
    <property type="match status" value="1"/>
</dbReference>